<evidence type="ECO:0000256" key="4">
    <source>
        <dbReference type="ARBA" id="ARBA00022960"/>
    </source>
</evidence>
<evidence type="ECO:0000256" key="5">
    <source>
        <dbReference type="ARBA" id="ARBA00022984"/>
    </source>
</evidence>
<feature type="compositionally biased region" description="Low complexity" evidence="8">
    <location>
        <begin position="117"/>
        <end position="149"/>
    </location>
</feature>
<keyword evidence="6 7" id="KW-0961">Cell wall biogenesis/degradation</keyword>
<keyword evidence="2" id="KW-0808">Transferase</keyword>
<dbReference type="Gene3D" id="2.30.30.170">
    <property type="match status" value="1"/>
</dbReference>
<dbReference type="PROSITE" id="PS52029">
    <property type="entry name" value="LD_TPASE"/>
    <property type="match status" value="1"/>
</dbReference>
<evidence type="ECO:0000259" key="10">
    <source>
        <dbReference type="PROSITE" id="PS52029"/>
    </source>
</evidence>
<reference evidence="11 12" key="2">
    <citation type="submission" date="2024-02" db="EMBL/GenBank/DDBJ databases">
        <title>The Genome Sequence of Enterococcus diestrammenae JM9A.</title>
        <authorList>
            <person name="Earl A."/>
            <person name="Manson A."/>
            <person name="Gilmore M."/>
            <person name="Sanders J."/>
            <person name="Shea T."/>
            <person name="Howe W."/>
            <person name="Livny J."/>
            <person name="Cuomo C."/>
            <person name="Neafsey D."/>
            <person name="Birren B."/>
        </authorList>
    </citation>
    <scope>NUCLEOTIDE SEQUENCE [LARGE SCALE GENOMIC DNA]</scope>
    <source>
        <strain evidence="11 12">JM9A</strain>
    </source>
</reference>
<evidence type="ECO:0000313" key="12">
    <source>
        <dbReference type="Proteomes" id="UP001429357"/>
    </source>
</evidence>
<feature type="active site" description="Nucleophile" evidence="7">
    <location>
        <position position="901"/>
    </location>
</feature>
<keyword evidence="4 7" id="KW-0133">Cell shape</keyword>
<evidence type="ECO:0000313" key="11">
    <source>
        <dbReference type="EMBL" id="MEO1781744.1"/>
    </source>
</evidence>
<dbReference type="InterPro" id="IPR025987">
    <property type="entry name" value="GW_dom"/>
</dbReference>
<keyword evidence="12" id="KW-1185">Reference proteome</keyword>
<feature type="chain" id="PRO_5045334628" description="L,D-TPase catalytic domain-containing protein" evidence="9">
    <location>
        <begin position="28"/>
        <end position="926"/>
    </location>
</feature>
<keyword evidence="3 9" id="KW-0732">Signal</keyword>
<evidence type="ECO:0000256" key="7">
    <source>
        <dbReference type="PROSITE-ProRule" id="PRU01373"/>
    </source>
</evidence>
<dbReference type="Pfam" id="PF03734">
    <property type="entry name" value="YkuD"/>
    <property type="match status" value="1"/>
</dbReference>
<dbReference type="RefSeq" id="WP_161868460.1">
    <property type="nucleotide sequence ID" value="NZ_MAEI02000001.1"/>
</dbReference>
<reference evidence="12" key="1">
    <citation type="submission" date="2016-06" db="EMBL/GenBank/DDBJ databases">
        <title>Four novel species of enterococci isolated from chicken manure.</title>
        <authorList>
            <person name="Van Tyne D."/>
        </authorList>
    </citation>
    <scope>NUCLEOTIDE SEQUENCE [LARGE SCALE GENOMIC DNA]</scope>
    <source>
        <strain evidence="12">JM9A</strain>
    </source>
</reference>
<dbReference type="InterPro" id="IPR038063">
    <property type="entry name" value="Transpep_catalytic_dom"/>
</dbReference>
<dbReference type="SUPFAM" id="SSF141523">
    <property type="entry name" value="L,D-transpeptidase catalytic domain-like"/>
    <property type="match status" value="1"/>
</dbReference>
<evidence type="ECO:0000256" key="8">
    <source>
        <dbReference type="SAM" id="MobiDB-lite"/>
    </source>
</evidence>
<comment type="pathway">
    <text evidence="1 7">Cell wall biogenesis; peptidoglycan biosynthesis.</text>
</comment>
<proteinExistence type="predicted"/>
<keyword evidence="5 7" id="KW-0573">Peptidoglycan synthesis</keyword>
<dbReference type="PANTHER" id="PTHR30582">
    <property type="entry name" value="L,D-TRANSPEPTIDASE"/>
    <property type="match status" value="1"/>
</dbReference>
<evidence type="ECO:0000256" key="1">
    <source>
        <dbReference type="ARBA" id="ARBA00004752"/>
    </source>
</evidence>
<feature type="domain" description="L,D-TPase catalytic" evidence="10">
    <location>
        <begin position="801"/>
        <end position="925"/>
    </location>
</feature>
<evidence type="ECO:0000256" key="6">
    <source>
        <dbReference type="ARBA" id="ARBA00023316"/>
    </source>
</evidence>
<evidence type="ECO:0000256" key="2">
    <source>
        <dbReference type="ARBA" id="ARBA00022679"/>
    </source>
</evidence>
<name>A0ABV0F3A8_9ENTE</name>
<dbReference type="InterPro" id="IPR050979">
    <property type="entry name" value="LD-transpeptidase"/>
</dbReference>
<dbReference type="CDD" id="cd16913">
    <property type="entry name" value="YkuD_like"/>
    <property type="match status" value="1"/>
</dbReference>
<feature type="compositionally biased region" description="Low complexity" evidence="8">
    <location>
        <begin position="67"/>
        <end position="110"/>
    </location>
</feature>
<dbReference type="EMBL" id="MAEI02000001">
    <property type="protein sequence ID" value="MEO1781744.1"/>
    <property type="molecule type" value="Genomic_DNA"/>
</dbReference>
<evidence type="ECO:0000256" key="3">
    <source>
        <dbReference type="ARBA" id="ARBA00022729"/>
    </source>
</evidence>
<feature type="compositionally biased region" description="Low complexity" evidence="8">
    <location>
        <begin position="45"/>
        <end position="54"/>
    </location>
</feature>
<feature type="active site" description="Proton donor/acceptor" evidence="7">
    <location>
        <position position="887"/>
    </location>
</feature>
<dbReference type="Gene3D" id="2.40.440.10">
    <property type="entry name" value="L,D-transpeptidase catalytic domain-like"/>
    <property type="match status" value="1"/>
</dbReference>
<dbReference type="InterPro" id="IPR005490">
    <property type="entry name" value="LD_TPept_cat_dom"/>
</dbReference>
<feature type="region of interest" description="Disordered" evidence="8">
    <location>
        <begin position="45"/>
        <end position="149"/>
    </location>
</feature>
<dbReference type="Proteomes" id="UP001429357">
    <property type="component" value="Unassembled WGS sequence"/>
</dbReference>
<comment type="caution">
    <text evidence="11">The sequence shown here is derived from an EMBL/GenBank/DDBJ whole genome shotgun (WGS) entry which is preliminary data.</text>
</comment>
<feature type="compositionally biased region" description="Polar residues" evidence="8">
    <location>
        <begin position="55"/>
        <end position="64"/>
    </location>
</feature>
<accession>A0ABV0F3A8</accession>
<sequence length="926" mass="102206">MKKLSWKKNLSLIAAVVALVTAPMAQAAETVGSVSKATDMTSTTLLDTEESSGTQTDSQPSSDKTSSETTEVSATESEISSASETSSEASSPPEQITTTTEVSETTTSESSSDETSESVTESTEDTTSSSTPSLSTLAPAPPAKKQVAPLANRITVDHTTTLQQYGNLDGQQICYQLTDQTTLTTTATTISGFVEVTQKLKTSAGLFYQIKQGTITSYVKSSGLTISATFTKANKTLYYTITNNKSTYFKNEALTNALSASKMLGNTYKITGELKTTAGKVYYHLVDNNNRQLGYVLKNTSNTSTKPIGLKQAANGYLANLKKGQNFFATTDLTTTEGKSDAYAGETLKIISKYKHLNGKTYYQLQNAAKKDLGLLVSTAGTFTKNPQGIKQNYKKYVSITKNNYSIWKDFAWRNKVPTKNYYHQTLVTDGKYEHFNGETYYSLRTNSGAWVGYLNASAVTIAKNQGGIWYKEALYANKKGGSYTLWGNLTFTSKKGTSNSFKTKTVQIKGKYRHFNGSVYYSLYSGGKWLGYINAKGVATTKNRQGTYQKFNKYVTINKQNYPTWTSFTFNKKSTSSPKAQYTYLAKGAYYHINGSTYYSLYNSAGKWLGYMNAQGATVAKNAGGIWQKANLTRKISKKNYSIWRDLSFKQVKTTTTKLYQKQYLVTGQYRHFNGRLYYSLYSGNTWIGYVNATATSSPYTIYSTVNTNLYQIVNSNSGYFYSKADPGSTKKGPKSYIYKKMVRVTKIAKTSDGTYYYATLPGSGTGLGWIKANQTYSVQDSYYLYATGGNFPSLNVSNLNIKVSISKQRVYIRSGSKNIYTMLCSTGLPGSPTPTGNFRIQAEKGAWFWGPTGGAAYYRSFHGHGVYLFHTVCTTGPGRIGSYYHPEAMKLGYRASHGCIRLAVADAIWFYNNMPYNTPVSIVN</sequence>
<feature type="signal peptide" evidence="9">
    <location>
        <begin position="1"/>
        <end position="27"/>
    </location>
</feature>
<evidence type="ECO:0000256" key="9">
    <source>
        <dbReference type="SAM" id="SignalP"/>
    </source>
</evidence>
<dbReference type="PANTHER" id="PTHR30582:SF2">
    <property type="entry name" value="L,D-TRANSPEPTIDASE YCIB-RELATED"/>
    <property type="match status" value="1"/>
</dbReference>
<dbReference type="Pfam" id="PF13457">
    <property type="entry name" value="GW"/>
    <property type="match status" value="5"/>
</dbReference>
<gene>
    <name evidence="11" type="ORF">BAU18_001332</name>
</gene>
<organism evidence="11 12">
    <name type="scientific">Enterococcus diestrammenae</name>
    <dbReference type="NCBI Taxonomy" id="1155073"/>
    <lineage>
        <taxon>Bacteria</taxon>
        <taxon>Bacillati</taxon>
        <taxon>Bacillota</taxon>
        <taxon>Bacilli</taxon>
        <taxon>Lactobacillales</taxon>
        <taxon>Enterococcaceae</taxon>
        <taxon>Enterococcus</taxon>
    </lineage>
</organism>
<dbReference type="InterPro" id="IPR038200">
    <property type="entry name" value="GW_dom_sf"/>
</dbReference>
<protein>
    <recommendedName>
        <fullName evidence="10">L,D-TPase catalytic domain-containing protein</fullName>
    </recommendedName>
</protein>